<organism evidence="2 3">
    <name type="scientific">Candidatus Thiodiazotropha lotti</name>
    <dbReference type="NCBI Taxonomy" id="2792787"/>
    <lineage>
        <taxon>Bacteria</taxon>
        <taxon>Pseudomonadati</taxon>
        <taxon>Pseudomonadota</taxon>
        <taxon>Gammaproteobacteria</taxon>
        <taxon>Chromatiales</taxon>
        <taxon>Sedimenticolaceae</taxon>
        <taxon>Candidatus Thiodiazotropha</taxon>
    </lineage>
</organism>
<dbReference type="Proteomes" id="UP000886687">
    <property type="component" value="Unassembled WGS sequence"/>
</dbReference>
<accession>A0A9E4K2H8</accession>
<dbReference type="Pfam" id="PF11190">
    <property type="entry name" value="DUF2976"/>
    <property type="match status" value="1"/>
</dbReference>
<evidence type="ECO:0000256" key="1">
    <source>
        <dbReference type="SAM" id="Phobius"/>
    </source>
</evidence>
<gene>
    <name evidence="2" type="ORF">JAZ04_01635</name>
</gene>
<sequence>MTHVNKFINSMVGNPGSLFSVILMFALISLLFLAPEAMATQPALPDIGSGGADDLLEQSAGTTQQGMFYAIWVVGILLIFVPAYFLIGAFADWMKGRKELGEVGAVIIVGVVIVVAGMWLLSTASDLTNTGI</sequence>
<feature type="transmembrane region" description="Helical" evidence="1">
    <location>
        <begin position="69"/>
        <end position="91"/>
    </location>
</feature>
<dbReference type="EMBL" id="JAEPDI010000001">
    <property type="protein sequence ID" value="MCG7937544.1"/>
    <property type="molecule type" value="Genomic_DNA"/>
</dbReference>
<keyword evidence="1" id="KW-0812">Transmembrane</keyword>
<reference evidence="2" key="1">
    <citation type="journal article" date="2021" name="Proc. Natl. Acad. Sci. U.S.A.">
        <title>Global biogeography of chemosynthetic symbionts reveals both localized and globally distributed symbiont groups. .</title>
        <authorList>
            <person name="Osvatic J.T."/>
            <person name="Wilkins L.G.E."/>
            <person name="Leibrecht L."/>
            <person name="Leray M."/>
            <person name="Zauner S."/>
            <person name="Polzin J."/>
            <person name="Camacho Y."/>
            <person name="Gros O."/>
            <person name="van Gils J.A."/>
            <person name="Eisen J.A."/>
            <person name="Petersen J.M."/>
            <person name="Yuen B."/>
        </authorList>
    </citation>
    <scope>NUCLEOTIDE SEQUENCE</scope>
    <source>
        <strain evidence="2">MAGL173</strain>
    </source>
</reference>
<evidence type="ECO:0000313" key="2">
    <source>
        <dbReference type="EMBL" id="MCG7937544.1"/>
    </source>
</evidence>
<proteinExistence type="predicted"/>
<name>A0A9E4K2H8_9GAMM</name>
<protein>
    <submittedName>
        <fullName evidence="2">DUF2976 domain-containing protein</fullName>
    </submittedName>
</protein>
<keyword evidence="1" id="KW-1133">Transmembrane helix</keyword>
<feature type="transmembrane region" description="Helical" evidence="1">
    <location>
        <begin position="103"/>
        <end position="121"/>
    </location>
</feature>
<dbReference type="InterPro" id="IPR021356">
    <property type="entry name" value="Integr_conj_element_PFL4702"/>
</dbReference>
<comment type="caution">
    <text evidence="2">The sequence shown here is derived from an EMBL/GenBank/DDBJ whole genome shotgun (WGS) entry which is preliminary data.</text>
</comment>
<evidence type="ECO:0000313" key="3">
    <source>
        <dbReference type="Proteomes" id="UP000886687"/>
    </source>
</evidence>
<dbReference type="AlphaFoldDB" id="A0A9E4K2H8"/>
<keyword evidence="1" id="KW-0472">Membrane</keyword>